<feature type="transmembrane region" description="Helical" evidence="7">
    <location>
        <begin position="20"/>
        <end position="43"/>
    </location>
</feature>
<keyword evidence="3 5" id="KW-0175">Coiled coil</keyword>
<accession>A0A6P1CM99</accession>
<keyword evidence="4" id="KW-0233">DNA recombination</keyword>
<comment type="similarity">
    <text evidence="2">Belongs to the RmuC family.</text>
</comment>
<dbReference type="RefSeq" id="WP_163843647.1">
    <property type="nucleotide sequence ID" value="NZ_CP107969.1"/>
</dbReference>
<keyword evidence="7" id="KW-0812">Transmembrane</keyword>
<dbReference type="Proteomes" id="UP000471166">
    <property type="component" value="Unassembled WGS sequence"/>
</dbReference>
<dbReference type="PANTHER" id="PTHR30563:SF0">
    <property type="entry name" value="DNA RECOMBINATION PROTEIN RMUC"/>
    <property type="match status" value="1"/>
</dbReference>
<protein>
    <submittedName>
        <fullName evidence="8">DNA recombination protein RmuC</fullName>
    </submittedName>
</protein>
<organism evidence="8 9">
    <name type="scientific">Nocardia cyriacigeorgica</name>
    <dbReference type="NCBI Taxonomy" id="135487"/>
    <lineage>
        <taxon>Bacteria</taxon>
        <taxon>Bacillati</taxon>
        <taxon>Actinomycetota</taxon>
        <taxon>Actinomycetes</taxon>
        <taxon>Mycobacteriales</taxon>
        <taxon>Nocardiaceae</taxon>
        <taxon>Nocardia</taxon>
    </lineage>
</organism>
<evidence type="ECO:0000256" key="2">
    <source>
        <dbReference type="ARBA" id="ARBA00009840"/>
    </source>
</evidence>
<feature type="coiled-coil region" evidence="5">
    <location>
        <begin position="48"/>
        <end position="150"/>
    </location>
</feature>
<keyword evidence="7" id="KW-0472">Membrane</keyword>
<gene>
    <name evidence="8" type="primary">rmuC</name>
    <name evidence="8" type="ORF">GV791_09435</name>
</gene>
<comment type="caution">
    <text evidence="8">The sequence shown here is derived from an EMBL/GenBank/DDBJ whole genome shotgun (WGS) entry which is preliminary data.</text>
</comment>
<evidence type="ECO:0000256" key="4">
    <source>
        <dbReference type="ARBA" id="ARBA00023172"/>
    </source>
</evidence>
<feature type="region of interest" description="Disordered" evidence="6">
    <location>
        <begin position="495"/>
        <end position="523"/>
    </location>
</feature>
<evidence type="ECO:0000313" key="9">
    <source>
        <dbReference type="Proteomes" id="UP000471166"/>
    </source>
</evidence>
<evidence type="ECO:0000256" key="5">
    <source>
        <dbReference type="SAM" id="Coils"/>
    </source>
</evidence>
<evidence type="ECO:0000313" key="8">
    <source>
        <dbReference type="EMBL" id="NEW32783.1"/>
    </source>
</evidence>
<keyword evidence="7" id="KW-1133">Transmembrane helix</keyword>
<dbReference type="PANTHER" id="PTHR30563">
    <property type="entry name" value="DNA RECOMBINATION PROTEIN RMUC"/>
    <property type="match status" value="1"/>
</dbReference>
<name>A0A6P1CM99_9NOCA</name>
<dbReference type="InterPro" id="IPR003798">
    <property type="entry name" value="DNA_recombination_RmuC"/>
</dbReference>
<evidence type="ECO:0000256" key="6">
    <source>
        <dbReference type="SAM" id="MobiDB-lite"/>
    </source>
</evidence>
<evidence type="ECO:0000256" key="1">
    <source>
        <dbReference type="ARBA" id="ARBA00003416"/>
    </source>
</evidence>
<evidence type="ECO:0000256" key="7">
    <source>
        <dbReference type="SAM" id="Phobius"/>
    </source>
</evidence>
<proteinExistence type="inferred from homology"/>
<dbReference type="Pfam" id="PF02646">
    <property type="entry name" value="RmuC"/>
    <property type="match status" value="1"/>
</dbReference>
<sequence length="523" mass="58458">MAVRSLDLRVISKFRRFGLIGVGVFVAMMLVVASLAGYGGFLLGRGRSAVAEEQARREREAAEQLRQERDAAIERSRAERDVLAAQARADREEAEEQVRVMHTQLGEAAAENARLRTELEGARLRFDEQVELLRNQQADLNNTVEQMALRVMKQTTSEVIQQHAERADQRDKAAARELDLRKDAVANVIKPVYGQIEQLTNLIQSVENGRVSMFATFEEQVKAMHKSTELMREDARLMVSALRQPHTRGLWGERQLRNVVEAAGMLSQVDFFEQPTYATNGSTLRPDMRINLGAGMSIMVDAKTPLDSFVEANNAADHTEQKKKLAEHARLIRKHIDQLATRKYWALEKGSPELVVMFLPSETMLFTAQEHDPMLWEHAINNKVVLASPTSLLMLLRTAAQIRQREAANANADRMIKLCTEMTNRIRILADLLAKLGKSLNTTVNRYNETIGSFERRLLITAREVDKLRGSEASIQELAPIDLAARQVALPAGAGASVDADADEQPTDDLVPVERRSVAAPQG</sequence>
<evidence type="ECO:0000256" key="3">
    <source>
        <dbReference type="ARBA" id="ARBA00023054"/>
    </source>
</evidence>
<dbReference type="AlphaFoldDB" id="A0A6P1CM99"/>
<dbReference type="EMBL" id="JAAGVB010000011">
    <property type="protein sequence ID" value="NEW32783.1"/>
    <property type="molecule type" value="Genomic_DNA"/>
</dbReference>
<dbReference type="GO" id="GO:0006310">
    <property type="term" value="P:DNA recombination"/>
    <property type="evidence" value="ECO:0007669"/>
    <property type="project" value="UniProtKB-KW"/>
</dbReference>
<reference evidence="8 9" key="1">
    <citation type="submission" date="2020-01" db="EMBL/GenBank/DDBJ databases">
        <title>Genetics and antimicrobial susceptibilities of Nocardia species isolated from the soil; a comparison with species isolated from humans.</title>
        <authorList>
            <person name="Carrasco G."/>
            <person name="Monzon S."/>
            <person name="Sansegundo M."/>
            <person name="Garcia E."/>
            <person name="Garrido N."/>
            <person name="Medina M.J."/>
            <person name="Villalon P."/>
            <person name="Ramirez-Arocha A.C."/>
            <person name="Jimenez P."/>
            <person name="Cuesta I."/>
            <person name="Valdezate S."/>
        </authorList>
    </citation>
    <scope>NUCLEOTIDE SEQUENCE [LARGE SCALE GENOMIC DNA]</scope>
    <source>
        <strain evidence="8 9">CNM20110626</strain>
    </source>
</reference>
<comment type="function">
    <text evidence="1">Involved in DNA recombination.</text>
</comment>